<dbReference type="InterPro" id="IPR001995">
    <property type="entry name" value="Peptidase_A2_cat"/>
</dbReference>
<dbReference type="AlphaFoldDB" id="A0A2J6QVT9"/>
<keyword evidence="5" id="KW-1185">Reference proteome</keyword>
<feature type="domain" description="Peptidase A2" evidence="3">
    <location>
        <begin position="504"/>
        <end position="517"/>
    </location>
</feature>
<evidence type="ECO:0000259" key="3">
    <source>
        <dbReference type="PROSITE" id="PS50175"/>
    </source>
</evidence>
<dbReference type="SUPFAM" id="SSF48403">
    <property type="entry name" value="Ankyrin repeat"/>
    <property type="match status" value="1"/>
</dbReference>
<keyword evidence="2" id="KW-0040">ANK repeat</keyword>
<dbReference type="Proteomes" id="UP000235786">
    <property type="component" value="Unassembled WGS sequence"/>
</dbReference>
<dbReference type="OrthoDB" id="4508560at2759"/>
<dbReference type="InterPro" id="IPR002110">
    <property type="entry name" value="Ankyrin_rpt"/>
</dbReference>
<reference evidence="4 5" key="1">
    <citation type="submission" date="2016-04" db="EMBL/GenBank/DDBJ databases">
        <title>A degradative enzymes factory behind the ericoid mycorrhizal symbiosis.</title>
        <authorList>
            <consortium name="DOE Joint Genome Institute"/>
            <person name="Martino E."/>
            <person name="Morin E."/>
            <person name="Grelet G."/>
            <person name="Kuo A."/>
            <person name="Kohler A."/>
            <person name="Daghino S."/>
            <person name="Barry K."/>
            <person name="Choi C."/>
            <person name="Cichocki N."/>
            <person name="Clum A."/>
            <person name="Copeland A."/>
            <person name="Hainaut M."/>
            <person name="Haridas S."/>
            <person name="Labutti K."/>
            <person name="Lindquist E."/>
            <person name="Lipzen A."/>
            <person name="Khouja H.-R."/>
            <person name="Murat C."/>
            <person name="Ohm R."/>
            <person name="Olson A."/>
            <person name="Spatafora J."/>
            <person name="Veneault-Fourrey C."/>
            <person name="Henrissat B."/>
            <person name="Grigoriev I."/>
            <person name="Martin F."/>
            <person name="Perotto S."/>
        </authorList>
    </citation>
    <scope>NUCLEOTIDE SEQUENCE [LARGE SCALE GENOMIC DNA]</scope>
    <source>
        <strain evidence="4 5">F</strain>
    </source>
</reference>
<organism evidence="4 5">
    <name type="scientific">Hyaloscypha variabilis (strain UAMH 11265 / GT02V1 / F)</name>
    <name type="common">Meliniomyces variabilis</name>
    <dbReference type="NCBI Taxonomy" id="1149755"/>
    <lineage>
        <taxon>Eukaryota</taxon>
        <taxon>Fungi</taxon>
        <taxon>Dikarya</taxon>
        <taxon>Ascomycota</taxon>
        <taxon>Pezizomycotina</taxon>
        <taxon>Leotiomycetes</taxon>
        <taxon>Helotiales</taxon>
        <taxon>Hyaloscyphaceae</taxon>
        <taxon>Hyaloscypha</taxon>
        <taxon>Hyaloscypha variabilis</taxon>
    </lineage>
</organism>
<dbReference type="SMART" id="SM00248">
    <property type="entry name" value="ANK"/>
    <property type="match status" value="5"/>
</dbReference>
<dbReference type="GO" id="GO:0004190">
    <property type="term" value="F:aspartic-type endopeptidase activity"/>
    <property type="evidence" value="ECO:0007669"/>
    <property type="project" value="InterPro"/>
</dbReference>
<dbReference type="InterPro" id="IPR050745">
    <property type="entry name" value="Multifunctional_regulatory"/>
</dbReference>
<evidence type="ECO:0000256" key="1">
    <source>
        <dbReference type="ARBA" id="ARBA00022737"/>
    </source>
</evidence>
<dbReference type="InterPro" id="IPR036770">
    <property type="entry name" value="Ankyrin_rpt-contain_sf"/>
</dbReference>
<evidence type="ECO:0000313" key="5">
    <source>
        <dbReference type="Proteomes" id="UP000235786"/>
    </source>
</evidence>
<gene>
    <name evidence="4" type="ORF">L207DRAFT_614240</name>
</gene>
<name>A0A2J6QVT9_HYAVF</name>
<proteinExistence type="predicted"/>
<dbReference type="STRING" id="1149755.A0A2J6QVT9"/>
<evidence type="ECO:0000313" key="4">
    <source>
        <dbReference type="EMBL" id="PMD30384.1"/>
    </source>
</evidence>
<dbReference type="PROSITE" id="PS50175">
    <property type="entry name" value="ASP_PROT_RETROV"/>
    <property type="match status" value="1"/>
</dbReference>
<dbReference type="PANTHER" id="PTHR24189">
    <property type="entry name" value="MYOTROPHIN"/>
    <property type="match status" value="1"/>
</dbReference>
<accession>A0A2J6QVT9</accession>
<keyword evidence="1" id="KW-0677">Repeat</keyword>
<dbReference type="GO" id="GO:0006508">
    <property type="term" value="P:proteolysis"/>
    <property type="evidence" value="ECO:0007669"/>
    <property type="project" value="InterPro"/>
</dbReference>
<evidence type="ECO:0000256" key="2">
    <source>
        <dbReference type="ARBA" id="ARBA00023043"/>
    </source>
</evidence>
<dbReference type="Gene3D" id="1.25.40.20">
    <property type="entry name" value="Ankyrin repeat-containing domain"/>
    <property type="match status" value="2"/>
</dbReference>
<dbReference type="EMBL" id="KZ613967">
    <property type="protein sequence ID" value="PMD30384.1"/>
    <property type="molecule type" value="Genomic_DNA"/>
</dbReference>
<sequence>MASPIERLPTELLDVITAQLAVAGLAHLAQCSKRLHHRIEPLLYAPQVALDRAMYWACKNGQLSTIRLAVAYGADVSIVKVSMSRPTRGYDGRVSRPSNPRPTPQIPVLTLYLAARNVHTDAFALLLELGAHIDNSTGDAHVERFFQRLSRNQTLLDHFLKAGLGREVREHGFYRSSLVSIIMCGGSVNLVRQVLNNGADIKQLRSTDPSKRIGKRIAYRTPLTAAIGVNSMPVFDFLVARGADIHGERVMCIDLSTNVLHIPMFAAAHAIPEYGFGMMQRCLDLNVNIDHWYQGLMTPGRYPGRYYLDNYTPAPTLLKVYLDAIDPRKDRMKLPSVDGLAFMFKQHVHIYDKKPPAVDFLLDKWGLKTLAIPQFCAVITFLLENGVSPQIDISWFLRKYESNKLCLPKSKIIKEPLLHAWRNIVTLLLKKREETDSLDELLVDYIRYWIALGAWERCTVDCLLEAGANINVTYPPHGRTILHDVALALHNSQKISVQVILSVFEFLVDRGADPTIVVKRQTAVDILRDAIKTARSFEGREEHLLRLDKFLEANPSTRPGGSLKLRGRFSTFASWVKDKRL</sequence>
<protein>
    <recommendedName>
        <fullName evidence="3">Peptidase A2 domain-containing protein</fullName>
    </recommendedName>
</protein>